<evidence type="ECO:0000313" key="2">
    <source>
        <dbReference type="EMBL" id="RLJ90131.1"/>
    </source>
</evidence>
<sequence>MYPSDTTHTEELNEIIRLNKPMTEDIVKEMIEAHESAAIIEDGHRYYMGENDIQNRIINTYVNDRPVEDKDAKNNKVSSGFHKLLVDQKVAYLAGKPVTVGSKGDDNELLEMVTDTLSDDFEDIIPELIKNVSNKGREWLHPYIDEDGLFDYIRIPKEEVIPIYDRSKQKKLLYIIRFYAVDDTTTKVEMWDKEQVTFYEIIDGDIFFDVSEDINPASHFYYNGSGYGWGEVPFIEFMNNEERVGDLTFYKGYIDAYDLIVSDTLNTLEDMQSLIYILRGYEGTDLKGFNANLKRFKAIKVSGEDGSGVDTKQSEVPVNAVDSQLDRYTKNIFHFGQGADVSMDKFGNAPSGVALRQLFQLLDMKASVMERKFTKGLKHFAWFLVEYINITEKKDHDYKDLTFTFNKSMLTNEAEQIEMGQNSVGNVSKQTILENHPWVNDVELEMQRLEEEAIRFGESLPPLNEDDELNGGTSSSSAQEQADGNDEFPCPECNGDGKITSPATAKQIQCPSCKGTGVRKR</sequence>
<accession>A0A497YKU8</accession>
<dbReference type="RefSeq" id="WP_121297690.1">
    <property type="nucleotide sequence ID" value="NZ_QBEW01000043.1"/>
</dbReference>
<feature type="region of interest" description="Disordered" evidence="1">
    <location>
        <begin position="458"/>
        <end position="521"/>
    </location>
</feature>
<organism evidence="2 3">
    <name type="scientific">Planococcus citreus</name>
    <dbReference type="NCBI Taxonomy" id="1373"/>
    <lineage>
        <taxon>Bacteria</taxon>
        <taxon>Bacillati</taxon>
        <taxon>Bacillota</taxon>
        <taxon>Bacilli</taxon>
        <taxon>Bacillales</taxon>
        <taxon>Caryophanaceae</taxon>
        <taxon>Planococcus</taxon>
    </lineage>
</organism>
<dbReference type="Pfam" id="PF05133">
    <property type="entry name" value="SPP1_portal"/>
    <property type="match status" value="1"/>
</dbReference>
<protein>
    <submittedName>
        <fullName evidence="2">SPP1 family phage portal protein</fullName>
    </submittedName>
</protein>
<dbReference type="EMBL" id="RCCP01000001">
    <property type="protein sequence ID" value="RLJ90131.1"/>
    <property type="molecule type" value="Genomic_DNA"/>
</dbReference>
<gene>
    <name evidence="2" type="ORF">DFR62_0273</name>
</gene>
<dbReference type="Proteomes" id="UP000280791">
    <property type="component" value="Unassembled WGS sequence"/>
</dbReference>
<name>A0A497YKU8_9BACL</name>
<feature type="compositionally biased region" description="Polar residues" evidence="1">
    <location>
        <begin position="471"/>
        <end position="482"/>
    </location>
</feature>
<dbReference type="NCBIfam" id="TIGR01538">
    <property type="entry name" value="portal_SPP1"/>
    <property type="match status" value="1"/>
</dbReference>
<evidence type="ECO:0000313" key="3">
    <source>
        <dbReference type="Proteomes" id="UP000280791"/>
    </source>
</evidence>
<dbReference type="OrthoDB" id="3189403at2"/>
<dbReference type="InterPro" id="IPR021145">
    <property type="entry name" value="Portal_protein_SPP1_Gp6-like"/>
</dbReference>
<evidence type="ECO:0000256" key="1">
    <source>
        <dbReference type="SAM" id="MobiDB-lite"/>
    </source>
</evidence>
<keyword evidence="3" id="KW-1185">Reference proteome</keyword>
<reference evidence="2 3" key="1">
    <citation type="submission" date="2018-10" db="EMBL/GenBank/DDBJ databases">
        <title>Genomic Encyclopedia of Type Strains, Phase IV (KMG-IV): sequencing the most valuable type-strain genomes for metagenomic binning, comparative biology and taxonomic classification.</title>
        <authorList>
            <person name="Goeker M."/>
        </authorList>
    </citation>
    <scope>NUCLEOTIDE SEQUENCE [LARGE SCALE GENOMIC DNA]</scope>
    <source>
        <strain evidence="2 3">DSM 20549</strain>
    </source>
</reference>
<feature type="compositionally biased region" description="Polar residues" evidence="1">
    <location>
        <begin position="501"/>
        <end position="510"/>
    </location>
</feature>
<dbReference type="Gene3D" id="6.20.20.10">
    <property type="match status" value="1"/>
</dbReference>
<dbReference type="InterPro" id="IPR006428">
    <property type="entry name" value="Portal_SPP1-type"/>
</dbReference>
<dbReference type="AlphaFoldDB" id="A0A497YKU8"/>
<proteinExistence type="predicted"/>
<comment type="caution">
    <text evidence="2">The sequence shown here is derived from an EMBL/GenBank/DDBJ whole genome shotgun (WGS) entry which is preliminary data.</text>
</comment>